<dbReference type="UniPathway" id="UPA00060">
    <property type="reaction ID" value="UER00142"/>
</dbReference>
<evidence type="ECO:0000259" key="2">
    <source>
        <dbReference type="Pfam" id="PF00586"/>
    </source>
</evidence>
<dbReference type="AlphaFoldDB" id="W4VQ22"/>
<evidence type="ECO:0000313" key="5">
    <source>
        <dbReference type="Proteomes" id="UP000019102"/>
    </source>
</evidence>
<comment type="caution">
    <text evidence="4">The sequence shown here is derived from an EMBL/GenBank/DDBJ whole genome shotgun (WGS) entry which is preliminary data.</text>
</comment>
<evidence type="ECO:0000313" key="4">
    <source>
        <dbReference type="EMBL" id="GAE95445.1"/>
    </source>
</evidence>
<feature type="binding site" evidence="1">
    <location>
        <position position="168"/>
    </location>
    <ligand>
        <name>Mg(2+)</name>
        <dbReference type="ChEBI" id="CHEBI:18420"/>
        <label>3</label>
    </ligand>
</feature>
<sequence length="282" mass="31450">MVEDIHFSTMTTEPFHIGYRALAANISDIAAMGGKPTSYLVSIVIPKKWSAKSLHQIYDGMKQLAKDYRMDLIGGDTVSGKQLTLSITVIGTVNADKVRYRNSAREDDIIFVTGTLGDAACGLHLLLNKDQMYSDKYQYFLNRHQLPPQPRIDFINTCTAIDRITLNDVSDGIANELNEIADASHKKLVIDFDTIPVHTLLADFTKEQQTAWKLSGGEDFELVGTVSVDNWIQLKEAALKTNTPITAIGKVKNDAKNNGSVWLNHNNQLKKLDKSGYTHLRR</sequence>
<comment type="similarity">
    <text evidence="1">Belongs to the thiamine-monophosphate kinase family.</text>
</comment>
<proteinExistence type="inferred from homology"/>
<organism evidence="4 5">
    <name type="scientific">Gracilibacillus boraciitolerans JCM 21714</name>
    <dbReference type="NCBI Taxonomy" id="1298598"/>
    <lineage>
        <taxon>Bacteria</taxon>
        <taxon>Bacillati</taxon>
        <taxon>Bacillota</taxon>
        <taxon>Bacilli</taxon>
        <taxon>Bacillales</taxon>
        <taxon>Bacillaceae</taxon>
        <taxon>Gracilibacillus</taxon>
    </lineage>
</organism>
<comment type="pathway">
    <text evidence="1">Cofactor biosynthesis; thiamine diphosphate biosynthesis; thiamine diphosphate from thiamine phosphate: step 1/1.</text>
</comment>
<dbReference type="GO" id="GO:0000287">
    <property type="term" value="F:magnesium ion binding"/>
    <property type="evidence" value="ECO:0007669"/>
    <property type="project" value="UniProtKB-UniRule"/>
</dbReference>
<dbReference type="HAMAP" id="MF_02128">
    <property type="entry name" value="TMP_kinase"/>
    <property type="match status" value="1"/>
</dbReference>
<accession>W4VQ22</accession>
<gene>
    <name evidence="1" type="primary">thiL</name>
    <name evidence="4" type="ORF">JCM21714_4686</name>
</gene>
<keyword evidence="1" id="KW-0808">Transferase</keyword>
<dbReference type="InterPro" id="IPR036676">
    <property type="entry name" value="PurM-like_C_sf"/>
</dbReference>
<dbReference type="PIRSF" id="PIRSF005303">
    <property type="entry name" value="Thiam_monoph_kin"/>
    <property type="match status" value="1"/>
</dbReference>
<dbReference type="Proteomes" id="UP000019102">
    <property type="component" value="Unassembled WGS sequence"/>
</dbReference>
<dbReference type="Gene3D" id="3.30.1330.10">
    <property type="entry name" value="PurM-like, N-terminal domain"/>
    <property type="match status" value="1"/>
</dbReference>
<dbReference type="Gene3D" id="3.90.650.10">
    <property type="entry name" value="PurM-like C-terminal domain"/>
    <property type="match status" value="1"/>
</dbReference>
<dbReference type="Pfam" id="PF00586">
    <property type="entry name" value="AIRS"/>
    <property type="match status" value="1"/>
</dbReference>
<feature type="binding site" evidence="1">
    <location>
        <begin position="75"/>
        <end position="76"/>
    </location>
    <ligand>
        <name>ATP</name>
        <dbReference type="ChEBI" id="CHEBI:30616"/>
    </ligand>
</feature>
<dbReference type="PANTHER" id="PTHR30270:SF0">
    <property type="entry name" value="THIAMINE-MONOPHOSPHATE KINASE"/>
    <property type="match status" value="1"/>
</dbReference>
<name>W4VQ22_9BACI</name>
<keyword evidence="1" id="KW-0479">Metal-binding</keyword>
<feature type="binding site" evidence="1">
    <location>
        <position position="218"/>
    </location>
    <ligand>
        <name>substrate</name>
    </ligand>
</feature>
<feature type="binding site" evidence="1">
    <location>
        <position position="28"/>
    </location>
    <ligand>
        <name>Mg(2+)</name>
        <dbReference type="ChEBI" id="CHEBI:18420"/>
        <label>2</label>
    </ligand>
</feature>
<dbReference type="InterPro" id="IPR016188">
    <property type="entry name" value="PurM-like_N"/>
</dbReference>
<feature type="binding site" evidence="1">
    <location>
        <position position="277"/>
    </location>
    <ligand>
        <name>substrate</name>
    </ligand>
</feature>
<dbReference type="GO" id="GO:0009030">
    <property type="term" value="F:thiamine-phosphate kinase activity"/>
    <property type="evidence" value="ECO:0007669"/>
    <property type="project" value="UniProtKB-UniRule"/>
</dbReference>
<feature type="domain" description="PurM-like N-terminal" evidence="2">
    <location>
        <begin position="2"/>
        <end position="93"/>
    </location>
</feature>
<dbReference type="InterPro" id="IPR036921">
    <property type="entry name" value="PurM-like_N_sf"/>
</dbReference>
<reference evidence="4 5" key="1">
    <citation type="journal article" date="2014" name="Genome Announc.">
        <title>Draft Genome Sequence of the Boron-Tolerant and Moderately Halotolerant Bacterium Gracilibacillus boraciitolerans JCM 21714T.</title>
        <authorList>
            <person name="Ahmed I."/>
            <person name="Oshima K."/>
            <person name="Suda W."/>
            <person name="Kitamura K."/>
            <person name="Iida T."/>
            <person name="Ohmori Y."/>
            <person name="Fujiwara T."/>
            <person name="Hattori M."/>
            <person name="Ohkuma M."/>
        </authorList>
    </citation>
    <scope>NUCLEOTIDE SEQUENCE [LARGE SCALE GENOMIC DNA]</scope>
    <source>
        <strain evidence="4 5">JCM 21714</strain>
    </source>
</reference>
<dbReference type="SUPFAM" id="SSF55326">
    <property type="entry name" value="PurM N-terminal domain-like"/>
    <property type="match status" value="1"/>
</dbReference>
<keyword evidence="1" id="KW-0784">Thiamine biosynthesis</keyword>
<feature type="binding site" evidence="1">
    <location>
        <position position="76"/>
    </location>
    <ligand>
        <name>Mg(2+)</name>
        <dbReference type="ChEBI" id="CHEBI:18420"/>
        <label>1</label>
    </ligand>
</feature>
<feature type="binding site" evidence="1">
    <location>
        <position position="6"/>
    </location>
    <ligand>
        <name>substrate</name>
    </ligand>
</feature>
<keyword evidence="5" id="KW-1185">Reference proteome</keyword>
<dbReference type="GO" id="GO:0009228">
    <property type="term" value="P:thiamine biosynthetic process"/>
    <property type="evidence" value="ECO:0007669"/>
    <property type="project" value="UniProtKB-KW"/>
</dbReference>
<dbReference type="EMBL" id="BAVS01000060">
    <property type="protein sequence ID" value="GAE95445.1"/>
    <property type="molecule type" value="Genomic_DNA"/>
</dbReference>
<dbReference type="EC" id="2.7.4.16" evidence="1"/>
<dbReference type="GO" id="GO:0005524">
    <property type="term" value="F:ATP binding"/>
    <property type="evidence" value="ECO:0007669"/>
    <property type="project" value="UniProtKB-UniRule"/>
</dbReference>
<evidence type="ECO:0000256" key="1">
    <source>
        <dbReference type="HAMAP-Rule" id="MF_02128"/>
    </source>
</evidence>
<feature type="binding site" evidence="1">
    <location>
        <position position="101"/>
    </location>
    <ligand>
        <name>ATP</name>
        <dbReference type="ChEBI" id="CHEBI:30616"/>
    </ligand>
</feature>
<evidence type="ECO:0000259" key="3">
    <source>
        <dbReference type="Pfam" id="PF02769"/>
    </source>
</evidence>
<dbReference type="SUPFAM" id="SSF56042">
    <property type="entry name" value="PurM C-terminal domain-like"/>
    <property type="match status" value="1"/>
</dbReference>
<dbReference type="NCBIfam" id="TIGR01379">
    <property type="entry name" value="thiL"/>
    <property type="match status" value="1"/>
</dbReference>
<dbReference type="InterPro" id="IPR006283">
    <property type="entry name" value="ThiL-like"/>
</dbReference>
<dbReference type="CDD" id="cd02194">
    <property type="entry name" value="ThiL"/>
    <property type="match status" value="1"/>
</dbReference>
<feature type="binding site" evidence="1">
    <location>
        <position position="28"/>
    </location>
    <ligand>
        <name>Mg(2+)</name>
        <dbReference type="ChEBI" id="CHEBI:18420"/>
        <label>3</label>
    </ligand>
</feature>
<keyword evidence="1" id="KW-0547">Nucleotide-binding</keyword>
<feature type="binding site" evidence="1">
    <location>
        <position position="171"/>
    </location>
    <ligand>
        <name>Mg(2+)</name>
        <dbReference type="ChEBI" id="CHEBI:18420"/>
        <label>5</label>
    </ligand>
</feature>
<feature type="domain" description="PurM-like C-terminal" evidence="3">
    <location>
        <begin position="106"/>
        <end position="256"/>
    </location>
</feature>
<comment type="catalytic activity">
    <reaction evidence="1">
        <text>thiamine phosphate + ATP = thiamine diphosphate + ADP</text>
        <dbReference type="Rhea" id="RHEA:15913"/>
        <dbReference type="ChEBI" id="CHEBI:30616"/>
        <dbReference type="ChEBI" id="CHEBI:37575"/>
        <dbReference type="ChEBI" id="CHEBI:58937"/>
        <dbReference type="ChEBI" id="CHEBI:456216"/>
        <dbReference type="EC" id="2.7.4.16"/>
    </reaction>
</comment>
<feature type="binding site" evidence="1">
    <location>
        <position position="28"/>
    </location>
    <ligand>
        <name>Mg(2+)</name>
        <dbReference type="ChEBI" id="CHEBI:18420"/>
        <label>4</label>
    </ligand>
</feature>
<dbReference type="InterPro" id="IPR010918">
    <property type="entry name" value="PurM-like_C_dom"/>
</dbReference>
<dbReference type="Pfam" id="PF02769">
    <property type="entry name" value="AIRS_C"/>
    <property type="match status" value="1"/>
</dbReference>
<keyword evidence="1 4" id="KW-0418">Kinase</keyword>
<feature type="binding site" evidence="1">
    <location>
        <position position="58"/>
    </location>
    <ligand>
        <name>ATP</name>
        <dbReference type="ChEBI" id="CHEBI:30616"/>
    </ligand>
</feature>
<dbReference type="GO" id="GO:0009229">
    <property type="term" value="P:thiamine diphosphate biosynthetic process"/>
    <property type="evidence" value="ECO:0007669"/>
    <property type="project" value="UniProtKB-UniRule"/>
</dbReference>
<dbReference type="eggNOG" id="COG0611">
    <property type="taxonomic scope" value="Bacteria"/>
</dbReference>
<dbReference type="PANTHER" id="PTHR30270">
    <property type="entry name" value="THIAMINE-MONOPHOSPHATE KINASE"/>
    <property type="match status" value="1"/>
</dbReference>
<comment type="miscellaneous">
    <text evidence="1">Reaction mechanism of ThiL seems to utilize a direct, inline transfer of the gamma-phosphate of ATP to TMP rather than a phosphorylated enzyme intermediate.</text>
</comment>
<keyword evidence="1" id="KW-0067">ATP-binding</keyword>
<keyword evidence="1" id="KW-0460">Magnesium</keyword>
<comment type="caution">
    <text evidence="1">Lacks conserved residue(s) required for the propagation of feature annotation.</text>
</comment>
<comment type="function">
    <text evidence="1">Catalyzes the ATP-dependent phosphorylation of thiamine-monophosphate (TMP) to form thiamine-pyrophosphate (TPP), the active form of vitamin B1.</text>
</comment>
<feature type="binding site" evidence="1">
    <location>
        <position position="170"/>
    </location>
    <ligand>
        <name>ATP</name>
        <dbReference type="ChEBI" id="CHEBI:30616"/>
    </ligand>
</feature>
<protein>
    <recommendedName>
        <fullName evidence="1">Thiamine-monophosphate kinase</fullName>
        <shortName evidence="1">TMP kinase</shortName>
        <shortName evidence="1">Thiamine-phosphate kinase</shortName>
        <ecNumber evidence="1">2.7.4.16</ecNumber>
    </recommendedName>
</protein>
<dbReference type="STRING" id="1298598.JCM21714_4686"/>